<gene>
    <name evidence="3" type="ORF">ACFOLH_06775</name>
</gene>
<name>A0ABV7WGG0_9MICO</name>
<keyword evidence="1" id="KW-0175">Coiled coil</keyword>
<feature type="coiled-coil region" evidence="1">
    <location>
        <begin position="52"/>
        <end position="86"/>
    </location>
</feature>
<evidence type="ECO:0000256" key="1">
    <source>
        <dbReference type="SAM" id="Coils"/>
    </source>
</evidence>
<feature type="domain" description="CT398-like coiled coil hairpin" evidence="2">
    <location>
        <begin position="15"/>
        <end position="193"/>
    </location>
</feature>
<accession>A0ABV7WGG0</accession>
<evidence type="ECO:0000259" key="2">
    <source>
        <dbReference type="Pfam" id="PF24481"/>
    </source>
</evidence>
<dbReference type="RefSeq" id="WP_340291807.1">
    <property type="nucleotide sequence ID" value="NZ_JBBEOI010000050.1"/>
</dbReference>
<evidence type="ECO:0000313" key="4">
    <source>
        <dbReference type="Proteomes" id="UP001595685"/>
    </source>
</evidence>
<dbReference type="InterPro" id="IPR056003">
    <property type="entry name" value="CT398_CC_hairpin"/>
</dbReference>
<dbReference type="Pfam" id="PF24481">
    <property type="entry name" value="CT398_CC"/>
    <property type="match status" value="1"/>
</dbReference>
<dbReference type="InterPro" id="IPR052376">
    <property type="entry name" value="Oxidative_Scav/Glycosyltrans"/>
</dbReference>
<dbReference type="Proteomes" id="UP001595685">
    <property type="component" value="Unassembled WGS sequence"/>
</dbReference>
<dbReference type="EMBL" id="JBHRWW010000003">
    <property type="protein sequence ID" value="MFC3688042.1"/>
    <property type="molecule type" value="Genomic_DNA"/>
</dbReference>
<evidence type="ECO:0000313" key="3">
    <source>
        <dbReference type="EMBL" id="MFC3688042.1"/>
    </source>
</evidence>
<sequence>MVTVAPADQRRLLQVQALDTRLDQLAHTRSTLPEAARAAELDALARTLRDDVVLLRTKVSDLDRELQRAENDVQAVRDRAARNKARLDSGQGSAKDLVGLQHEVESLARRQSVLEDTELEVMERREEQAGLLETTQARLDGVAAELATVAAARDARQAELDAERVEVEDDRKAAATGLPEAMVKVYERLRGRLGSGVAQLVEGGCDGCRMPMAPVEVGALLRRPADEMLRCPECERILVRPEGAGA</sequence>
<keyword evidence="4" id="KW-1185">Reference proteome</keyword>
<dbReference type="PANTHER" id="PTHR39082:SF1">
    <property type="entry name" value="SCAVENGER RECEPTOR CLASS A MEMBER 3"/>
    <property type="match status" value="1"/>
</dbReference>
<proteinExistence type="predicted"/>
<dbReference type="PANTHER" id="PTHR39082">
    <property type="entry name" value="PHOSPHOLIPASE C-BETA-2-RELATED"/>
    <property type="match status" value="1"/>
</dbReference>
<reference evidence="4" key="1">
    <citation type="journal article" date="2019" name="Int. J. Syst. Evol. Microbiol.">
        <title>The Global Catalogue of Microorganisms (GCM) 10K type strain sequencing project: providing services to taxonomists for standard genome sequencing and annotation.</title>
        <authorList>
            <consortium name="The Broad Institute Genomics Platform"/>
            <consortium name="The Broad Institute Genome Sequencing Center for Infectious Disease"/>
            <person name="Wu L."/>
            <person name="Ma J."/>
        </authorList>
    </citation>
    <scope>NUCLEOTIDE SEQUENCE [LARGE SCALE GENOMIC DNA]</scope>
    <source>
        <strain evidence="4">NCAIM B.02333</strain>
    </source>
</reference>
<organism evidence="3 4">
    <name type="scientific">Aquipuribacter hungaricus</name>
    <dbReference type="NCBI Taxonomy" id="545624"/>
    <lineage>
        <taxon>Bacteria</taxon>
        <taxon>Bacillati</taxon>
        <taxon>Actinomycetota</taxon>
        <taxon>Actinomycetes</taxon>
        <taxon>Micrococcales</taxon>
        <taxon>Intrasporangiaceae</taxon>
        <taxon>Aquipuribacter</taxon>
    </lineage>
</organism>
<dbReference type="Gene3D" id="1.10.287.1490">
    <property type="match status" value="1"/>
</dbReference>
<comment type="caution">
    <text evidence="3">The sequence shown here is derived from an EMBL/GenBank/DDBJ whole genome shotgun (WGS) entry which is preliminary data.</text>
</comment>
<protein>
    <submittedName>
        <fullName evidence="3">Zinc ribbon domain-containing protein</fullName>
    </submittedName>
</protein>